<accession>A0A1I7WHF5</accession>
<protein>
    <submittedName>
        <fullName evidence="2">Uncharacterized protein</fullName>
    </submittedName>
</protein>
<proteinExistence type="predicted"/>
<sequence>MAIYICFCIKIFKISLKSINFNNPLKSYFPPGISILSLPHPHKLNLVHVVLY</sequence>
<evidence type="ECO:0000313" key="2">
    <source>
        <dbReference type="WBParaSite" id="Hba_04426"/>
    </source>
</evidence>
<evidence type="ECO:0000313" key="1">
    <source>
        <dbReference type="Proteomes" id="UP000095283"/>
    </source>
</evidence>
<organism evidence="1 2">
    <name type="scientific">Heterorhabditis bacteriophora</name>
    <name type="common">Entomopathogenic nematode worm</name>
    <dbReference type="NCBI Taxonomy" id="37862"/>
    <lineage>
        <taxon>Eukaryota</taxon>
        <taxon>Metazoa</taxon>
        <taxon>Ecdysozoa</taxon>
        <taxon>Nematoda</taxon>
        <taxon>Chromadorea</taxon>
        <taxon>Rhabditida</taxon>
        <taxon>Rhabditina</taxon>
        <taxon>Rhabditomorpha</taxon>
        <taxon>Strongyloidea</taxon>
        <taxon>Heterorhabditidae</taxon>
        <taxon>Heterorhabditis</taxon>
    </lineage>
</organism>
<dbReference type="AlphaFoldDB" id="A0A1I7WHF5"/>
<dbReference type="Proteomes" id="UP000095283">
    <property type="component" value="Unplaced"/>
</dbReference>
<dbReference type="WBParaSite" id="Hba_04426">
    <property type="protein sequence ID" value="Hba_04426"/>
    <property type="gene ID" value="Hba_04426"/>
</dbReference>
<reference evidence="2" key="1">
    <citation type="submission" date="2016-11" db="UniProtKB">
        <authorList>
            <consortium name="WormBaseParasite"/>
        </authorList>
    </citation>
    <scope>IDENTIFICATION</scope>
</reference>
<keyword evidence="1" id="KW-1185">Reference proteome</keyword>
<name>A0A1I7WHF5_HETBA</name>